<dbReference type="AlphaFoldDB" id="U6GBX3"/>
<name>U6GBX3_EIMAC</name>
<evidence type="ECO:0000259" key="7">
    <source>
        <dbReference type="PROSITE" id="PS50103"/>
    </source>
</evidence>
<dbReference type="PROSITE" id="PS50103">
    <property type="entry name" value="ZF_C3H1"/>
    <property type="match status" value="2"/>
</dbReference>
<keyword evidence="3 5" id="KW-0863">Zinc-finger</keyword>
<proteinExistence type="predicted"/>
<reference evidence="8" key="1">
    <citation type="submission" date="2013-10" db="EMBL/GenBank/DDBJ databases">
        <title>Genomic analysis of the causative agents of coccidiosis in chickens.</title>
        <authorList>
            <person name="Reid A.J."/>
            <person name="Blake D."/>
            <person name="Billington K."/>
            <person name="Browne H."/>
            <person name="Dunn M."/>
            <person name="Hung S."/>
            <person name="Kawahara F."/>
            <person name="Miranda-Saavedra D."/>
            <person name="Mourier T."/>
            <person name="Nagra H."/>
            <person name="Otto T.D."/>
            <person name="Rawlings N."/>
            <person name="Sanchez A."/>
            <person name="Sanders M."/>
            <person name="Subramaniam C."/>
            <person name="Tay Y."/>
            <person name="Dear P."/>
            <person name="Doerig C."/>
            <person name="Gruber A."/>
            <person name="Parkinson J."/>
            <person name="Shirley M."/>
            <person name="Wan K.L."/>
            <person name="Berriman M."/>
            <person name="Tomley F."/>
            <person name="Pain A."/>
        </authorList>
    </citation>
    <scope>NUCLEOTIDE SEQUENCE</scope>
    <source>
        <strain evidence="8">Houghton</strain>
    </source>
</reference>
<keyword evidence="1 5" id="KW-0479">Metal-binding</keyword>
<dbReference type="InterPro" id="IPR041367">
    <property type="entry name" value="Znf-CCCH_4"/>
</dbReference>
<dbReference type="InterPro" id="IPR000571">
    <property type="entry name" value="Znf_CCCH"/>
</dbReference>
<dbReference type="Gene3D" id="3.30.1370.210">
    <property type="match status" value="1"/>
</dbReference>
<keyword evidence="9" id="KW-1185">Reference proteome</keyword>
<dbReference type="GeneID" id="25270068"/>
<keyword evidence="4 5" id="KW-0862">Zinc</keyword>
<gene>
    <name evidence="8" type="ORF">EAH_00019980</name>
</gene>
<dbReference type="Gene3D" id="4.10.1000.10">
    <property type="entry name" value="Zinc finger, CCCH-type"/>
    <property type="match status" value="1"/>
</dbReference>
<dbReference type="SMART" id="SM00356">
    <property type="entry name" value="ZnF_C3H1"/>
    <property type="match status" value="3"/>
</dbReference>
<dbReference type="InterPro" id="IPR036855">
    <property type="entry name" value="Znf_CCCH_sf"/>
</dbReference>
<feature type="compositionally biased region" description="Acidic residues" evidence="6">
    <location>
        <begin position="173"/>
        <end position="186"/>
    </location>
</feature>
<dbReference type="VEuPathDB" id="ToxoDB:EAH_00019980"/>
<dbReference type="OrthoDB" id="410307at2759"/>
<accession>U6GBX3</accession>
<evidence type="ECO:0000313" key="9">
    <source>
        <dbReference type="Proteomes" id="UP000018050"/>
    </source>
</evidence>
<reference evidence="8" key="2">
    <citation type="submission" date="2013-10" db="EMBL/GenBank/DDBJ databases">
        <authorList>
            <person name="Aslett M."/>
        </authorList>
    </citation>
    <scope>NUCLEOTIDE SEQUENCE</scope>
    <source>
        <strain evidence="8">Houghton</strain>
    </source>
</reference>
<dbReference type="PANTHER" id="PTHR12547:SF18">
    <property type="entry name" value="PROTEIN TIS11"/>
    <property type="match status" value="1"/>
</dbReference>
<dbReference type="OMA" id="ECNDARC"/>
<dbReference type="PANTHER" id="PTHR12547">
    <property type="entry name" value="CCCH ZINC FINGER/TIS11-RELATED"/>
    <property type="match status" value="1"/>
</dbReference>
<keyword evidence="2" id="KW-0677">Repeat</keyword>
<feature type="region of interest" description="Disordered" evidence="6">
    <location>
        <begin position="169"/>
        <end position="202"/>
    </location>
</feature>
<feature type="zinc finger region" description="C3H1-type" evidence="5">
    <location>
        <begin position="124"/>
        <end position="151"/>
    </location>
</feature>
<dbReference type="GO" id="GO:0003729">
    <property type="term" value="F:mRNA binding"/>
    <property type="evidence" value="ECO:0007669"/>
    <property type="project" value="InterPro"/>
</dbReference>
<evidence type="ECO:0000256" key="1">
    <source>
        <dbReference type="ARBA" id="ARBA00022723"/>
    </source>
</evidence>
<feature type="zinc finger region" description="C3H1-type" evidence="5">
    <location>
        <begin position="54"/>
        <end position="81"/>
    </location>
</feature>
<evidence type="ECO:0000256" key="5">
    <source>
        <dbReference type="PROSITE-ProRule" id="PRU00723"/>
    </source>
</evidence>
<protein>
    <submittedName>
        <fullName evidence="8">Zinc finger (CCCH type) protein, putative</fullName>
    </submittedName>
</protein>
<evidence type="ECO:0000256" key="3">
    <source>
        <dbReference type="ARBA" id="ARBA00022771"/>
    </source>
</evidence>
<dbReference type="InterPro" id="IPR045877">
    <property type="entry name" value="ZFP36-like"/>
</dbReference>
<organism evidence="8 9">
    <name type="scientific">Eimeria acervulina</name>
    <name type="common">Coccidian parasite</name>
    <dbReference type="NCBI Taxonomy" id="5801"/>
    <lineage>
        <taxon>Eukaryota</taxon>
        <taxon>Sar</taxon>
        <taxon>Alveolata</taxon>
        <taxon>Apicomplexa</taxon>
        <taxon>Conoidasida</taxon>
        <taxon>Coccidia</taxon>
        <taxon>Eucoccidiorida</taxon>
        <taxon>Eimeriorina</taxon>
        <taxon>Eimeriidae</taxon>
        <taxon>Eimeria</taxon>
    </lineage>
</organism>
<dbReference type="SUPFAM" id="SSF90229">
    <property type="entry name" value="CCCH zinc finger"/>
    <property type="match status" value="2"/>
</dbReference>
<evidence type="ECO:0000256" key="6">
    <source>
        <dbReference type="SAM" id="MobiDB-lite"/>
    </source>
</evidence>
<dbReference type="GO" id="GO:0008270">
    <property type="term" value="F:zinc ion binding"/>
    <property type="evidence" value="ECO:0007669"/>
    <property type="project" value="UniProtKB-KW"/>
</dbReference>
<dbReference type="Proteomes" id="UP000018050">
    <property type="component" value="Unassembled WGS sequence"/>
</dbReference>
<dbReference type="RefSeq" id="XP_013252671.1">
    <property type="nucleotide sequence ID" value="XM_013397217.1"/>
</dbReference>
<dbReference type="Pfam" id="PF18044">
    <property type="entry name" value="zf-CCCH_4"/>
    <property type="match status" value="1"/>
</dbReference>
<evidence type="ECO:0000313" key="8">
    <source>
        <dbReference type="EMBL" id="CDI76848.1"/>
    </source>
</evidence>
<dbReference type="EMBL" id="HG670478">
    <property type="protein sequence ID" value="CDI76848.1"/>
    <property type="molecule type" value="Genomic_DNA"/>
</dbReference>
<sequence>MDYPMIAAIANQQDRRLPVFIPRLVDYPPIYCPAPQYLPQQIYRAPPKAPVNRLINTKMCSRYLSKGYCRKRDCTFAHSVEELRPTPDLRCTKWCRFVFFGLECNDARCPYAHSQDELQPQPPEYKTTLCRFAKRGKCLNGDNCRFLHPHEVTAPAYRHHDKLRVPRLSNPSVEEESGVQAAEEEAATLPTPETEPTQEEICQTAAPPTTPAAAAPATPSCPETPRVVNRTRPLLCSPCVVAGETPCAEETEEEYEGSCASTTSPGRKARKATTLVPNTLSRDSTRDELHGSVERIMTAAGTLGLADDPN</sequence>
<evidence type="ECO:0000256" key="2">
    <source>
        <dbReference type="ARBA" id="ARBA00022737"/>
    </source>
</evidence>
<feature type="domain" description="C3H1-type" evidence="7">
    <location>
        <begin position="54"/>
        <end position="81"/>
    </location>
</feature>
<evidence type="ECO:0000256" key="4">
    <source>
        <dbReference type="ARBA" id="ARBA00022833"/>
    </source>
</evidence>
<feature type="domain" description="C3H1-type" evidence="7">
    <location>
        <begin position="124"/>
        <end position="151"/>
    </location>
</feature>